<evidence type="ECO:0000256" key="6">
    <source>
        <dbReference type="RuleBase" id="RU367155"/>
    </source>
</evidence>
<keyword evidence="5 6" id="KW-0539">Nucleus</keyword>
<comment type="subunit">
    <text evidence="6">Heterotrimer.</text>
</comment>
<evidence type="ECO:0000313" key="8">
    <source>
        <dbReference type="EMBL" id="KAG0668369.1"/>
    </source>
</evidence>
<dbReference type="AlphaFoldDB" id="A0A9P7BAY7"/>
<feature type="region of interest" description="Disordered" evidence="7">
    <location>
        <begin position="1"/>
        <end position="45"/>
    </location>
</feature>
<dbReference type="InterPro" id="IPR001289">
    <property type="entry name" value="NFYA"/>
</dbReference>
<dbReference type="Pfam" id="PF02045">
    <property type="entry name" value="CBFB_NFYA"/>
    <property type="match status" value="1"/>
</dbReference>
<keyword evidence="2 6" id="KW-0805">Transcription regulation</keyword>
<reference evidence="8 9" key="1">
    <citation type="submission" date="2020-11" db="EMBL/GenBank/DDBJ databases">
        <title>Kefir isolates.</title>
        <authorList>
            <person name="Marcisauskas S."/>
            <person name="Kim Y."/>
            <person name="Blasche S."/>
        </authorList>
    </citation>
    <scope>NUCLEOTIDE SEQUENCE [LARGE SCALE GENOMIC DNA]</scope>
    <source>
        <strain evidence="8 9">OG2</strain>
    </source>
</reference>
<name>A0A9P7BAY7_MAUEX</name>
<keyword evidence="4 6" id="KW-0804">Transcription</keyword>
<dbReference type="PANTHER" id="PTHR12632">
    <property type="entry name" value="TRANSCRIPTION FACTOR NF-Y ALPHA-RELATED"/>
    <property type="match status" value="1"/>
</dbReference>
<evidence type="ECO:0000313" key="9">
    <source>
        <dbReference type="Proteomes" id="UP000750334"/>
    </source>
</evidence>
<comment type="caution">
    <text evidence="8">The sequence shown here is derived from an EMBL/GenBank/DDBJ whole genome shotgun (WGS) entry which is preliminary data.</text>
</comment>
<dbReference type="PRINTS" id="PR00616">
    <property type="entry name" value="CCAATSUBUNTB"/>
</dbReference>
<dbReference type="PROSITE" id="PS51152">
    <property type="entry name" value="NFYA_HAP2_2"/>
    <property type="match status" value="1"/>
</dbReference>
<keyword evidence="3 6" id="KW-0238">DNA-binding</keyword>
<organism evidence="8 9">
    <name type="scientific">Maudiozyma exigua</name>
    <name type="common">Yeast</name>
    <name type="synonym">Kazachstania exigua</name>
    <dbReference type="NCBI Taxonomy" id="34358"/>
    <lineage>
        <taxon>Eukaryota</taxon>
        <taxon>Fungi</taxon>
        <taxon>Dikarya</taxon>
        <taxon>Ascomycota</taxon>
        <taxon>Saccharomycotina</taxon>
        <taxon>Saccharomycetes</taxon>
        <taxon>Saccharomycetales</taxon>
        <taxon>Saccharomycetaceae</taxon>
        <taxon>Maudiozyma</taxon>
    </lineage>
</organism>
<dbReference type="GO" id="GO:0005634">
    <property type="term" value="C:nucleus"/>
    <property type="evidence" value="ECO:0007669"/>
    <property type="project" value="UniProtKB-SubCell"/>
</dbReference>
<dbReference type="OrthoDB" id="1097733at2759"/>
<gene>
    <name evidence="8" type="primary">HAP2</name>
    <name evidence="8" type="ORF">C6P45_004721</name>
</gene>
<dbReference type="SMART" id="SM00521">
    <property type="entry name" value="CBF"/>
    <property type="match status" value="1"/>
</dbReference>
<dbReference type="Gene3D" id="6.10.250.2430">
    <property type="match status" value="1"/>
</dbReference>
<feature type="compositionally biased region" description="Basic and acidic residues" evidence="7">
    <location>
        <begin position="243"/>
        <end position="291"/>
    </location>
</feature>
<accession>A0A9P7BAY7</accession>
<evidence type="ECO:0000256" key="7">
    <source>
        <dbReference type="SAM" id="MobiDB-lite"/>
    </source>
</evidence>
<evidence type="ECO:0000256" key="4">
    <source>
        <dbReference type="ARBA" id="ARBA00023163"/>
    </source>
</evidence>
<evidence type="ECO:0000256" key="3">
    <source>
        <dbReference type="ARBA" id="ARBA00023125"/>
    </source>
</evidence>
<dbReference type="EMBL" id="PUHR01000069">
    <property type="protein sequence ID" value="KAG0668369.1"/>
    <property type="molecule type" value="Genomic_DNA"/>
</dbReference>
<sequence>MSTNEDNYHPLEADLDHNNGGIESGINSVTGDNRKNNLTDGLNSAPSASDLYLYNRLNRIDNDKLSSAIFMKELPLLSSGSKADIGRNDATLNANETNYSGNISQANIEAQLINKLDPTDPADLVLDDRNITRDTTDVDYNGLPNNKPVDNNELTDILDNNDINDKESTPDQPFYVNAKQYYRILKRRYARARLEENLRISRERRPYLHESRHKHAMRRPRGQGGRFLTAAEIEELKSKGRIDENGDVIPDDKELDNTEQTVDKPRDKTTITKIANKDDEKRNKDINDNNSKHISITSETMPLPYKK</sequence>
<protein>
    <recommendedName>
        <fullName evidence="6">Transcriptional activator HAP2</fullName>
    </recommendedName>
</protein>
<dbReference type="GO" id="GO:0003677">
    <property type="term" value="F:DNA binding"/>
    <property type="evidence" value="ECO:0007669"/>
    <property type="project" value="UniProtKB-KW"/>
</dbReference>
<evidence type="ECO:0000256" key="1">
    <source>
        <dbReference type="ARBA" id="ARBA00004123"/>
    </source>
</evidence>
<dbReference type="Proteomes" id="UP000750334">
    <property type="component" value="Unassembled WGS sequence"/>
</dbReference>
<proteinExistence type="inferred from homology"/>
<feature type="compositionally biased region" description="Basic and acidic residues" evidence="7">
    <location>
        <begin position="1"/>
        <end position="17"/>
    </location>
</feature>
<evidence type="ECO:0000256" key="2">
    <source>
        <dbReference type="ARBA" id="ARBA00023015"/>
    </source>
</evidence>
<evidence type="ECO:0000256" key="5">
    <source>
        <dbReference type="ARBA" id="ARBA00023242"/>
    </source>
</evidence>
<comment type="subcellular location">
    <subcellularLocation>
        <location evidence="1 6">Nucleus</location>
    </subcellularLocation>
</comment>
<dbReference type="GO" id="GO:0003700">
    <property type="term" value="F:DNA-binding transcription factor activity"/>
    <property type="evidence" value="ECO:0007669"/>
    <property type="project" value="UniProtKB-UniRule"/>
</dbReference>
<feature type="region of interest" description="Disordered" evidence="7">
    <location>
        <begin position="243"/>
        <end position="307"/>
    </location>
</feature>
<comment type="function">
    <text evidence="6">Component of the sequence-specific heterotrimeric transcription factor (NF-Y) which specifically recognizes a 5'-CCAAT-3' box motif found in the promoters of its target genes.</text>
</comment>
<comment type="similarity">
    <text evidence="6">Belongs to the NFYA/HAP2 subunit family.</text>
</comment>
<keyword evidence="9" id="KW-1185">Reference proteome</keyword>